<feature type="compositionally biased region" description="Basic and acidic residues" evidence="1">
    <location>
        <begin position="140"/>
        <end position="155"/>
    </location>
</feature>
<gene>
    <name evidence="3" type="ORF">IWZ03DRAFT_357367</name>
</gene>
<comment type="caution">
    <text evidence="3">The sequence shown here is derived from an EMBL/GenBank/DDBJ whole genome shotgun (WGS) entry which is preliminary data.</text>
</comment>
<reference evidence="3 4" key="1">
    <citation type="submission" date="2024-04" db="EMBL/GenBank/DDBJ databases">
        <title>Phyllosticta paracitricarpa is synonymous to the EU quarantine fungus P. citricarpa based on phylogenomic analyses.</title>
        <authorList>
            <consortium name="Lawrence Berkeley National Laboratory"/>
            <person name="Van Ingen-Buijs V.A."/>
            <person name="Van Westerhoven A.C."/>
            <person name="Haridas S."/>
            <person name="Skiadas P."/>
            <person name="Martin F."/>
            <person name="Groenewald J.Z."/>
            <person name="Crous P.W."/>
            <person name="Seidl M.F."/>
        </authorList>
    </citation>
    <scope>NUCLEOTIDE SEQUENCE [LARGE SCALE GENOMIC DNA]</scope>
    <source>
        <strain evidence="3 4">CBS 123371</strain>
    </source>
</reference>
<evidence type="ECO:0000313" key="3">
    <source>
        <dbReference type="EMBL" id="KAK7521761.1"/>
    </source>
</evidence>
<feature type="transmembrane region" description="Helical" evidence="2">
    <location>
        <begin position="21"/>
        <end position="40"/>
    </location>
</feature>
<protein>
    <submittedName>
        <fullName evidence="3">Uncharacterized protein</fullName>
    </submittedName>
</protein>
<keyword evidence="4" id="KW-1185">Reference proteome</keyword>
<organism evidence="3 4">
    <name type="scientific">Phyllosticta citriasiana</name>
    <dbReference type="NCBI Taxonomy" id="595635"/>
    <lineage>
        <taxon>Eukaryota</taxon>
        <taxon>Fungi</taxon>
        <taxon>Dikarya</taxon>
        <taxon>Ascomycota</taxon>
        <taxon>Pezizomycotina</taxon>
        <taxon>Dothideomycetes</taxon>
        <taxon>Dothideomycetes incertae sedis</taxon>
        <taxon>Botryosphaeriales</taxon>
        <taxon>Phyllostictaceae</taxon>
        <taxon>Phyllosticta</taxon>
    </lineage>
</organism>
<name>A0ABR1KUF5_9PEZI</name>
<sequence length="259" mass="29599">MDFIRFSPLFPSELRQGLPSALYFLLLAFAFKAPSVPVARPRFVPWLQPPPSAFAFVMVLAILVVVLPFLASFFSKTFMVGKILWEGRHPLPPQPLGLDDLVLLTPIPPRLPTPQSSDAEPRDRPANSVSLDPVPTPAPTRKETDFDSFDRAHDGLDFRQPPDELYWHWKERVMTELSKGHAKRELRDIGQRDSEGDVEMEDAPGKKVRWNPDLTAVQLFDRIPDKVYDHWNFCVLPELIEQPPQLRPVSREPFDGSMR</sequence>
<keyword evidence="2" id="KW-1133">Transmembrane helix</keyword>
<evidence type="ECO:0000313" key="4">
    <source>
        <dbReference type="Proteomes" id="UP001363622"/>
    </source>
</evidence>
<proteinExistence type="predicted"/>
<keyword evidence="2" id="KW-0472">Membrane</keyword>
<evidence type="ECO:0000256" key="1">
    <source>
        <dbReference type="SAM" id="MobiDB-lite"/>
    </source>
</evidence>
<accession>A0ABR1KUF5</accession>
<dbReference type="Proteomes" id="UP001363622">
    <property type="component" value="Unassembled WGS sequence"/>
</dbReference>
<evidence type="ECO:0000256" key="2">
    <source>
        <dbReference type="SAM" id="Phobius"/>
    </source>
</evidence>
<feature type="transmembrane region" description="Helical" evidence="2">
    <location>
        <begin position="52"/>
        <end position="74"/>
    </location>
</feature>
<feature type="region of interest" description="Disordered" evidence="1">
    <location>
        <begin position="109"/>
        <end position="155"/>
    </location>
</feature>
<dbReference type="EMBL" id="JBBPHU010000002">
    <property type="protein sequence ID" value="KAK7521761.1"/>
    <property type="molecule type" value="Genomic_DNA"/>
</dbReference>
<keyword evidence="2" id="KW-0812">Transmembrane</keyword>